<dbReference type="EMBL" id="CM042022">
    <property type="protein sequence ID" value="KAI3816347.1"/>
    <property type="molecule type" value="Genomic_DNA"/>
</dbReference>
<dbReference type="Proteomes" id="UP001056120">
    <property type="component" value="Linkage Group LG05"/>
</dbReference>
<reference evidence="1 2" key="2">
    <citation type="journal article" date="2022" name="Mol. Ecol. Resour.">
        <title>The genomes of chicory, endive, great burdock and yacon provide insights into Asteraceae paleo-polyploidization history and plant inulin production.</title>
        <authorList>
            <person name="Fan W."/>
            <person name="Wang S."/>
            <person name="Wang H."/>
            <person name="Wang A."/>
            <person name="Jiang F."/>
            <person name="Liu H."/>
            <person name="Zhao H."/>
            <person name="Xu D."/>
            <person name="Zhang Y."/>
        </authorList>
    </citation>
    <scope>NUCLEOTIDE SEQUENCE [LARGE SCALE GENOMIC DNA]</scope>
    <source>
        <strain evidence="2">cv. Yunnan</strain>
        <tissue evidence="1">Leaves</tissue>
    </source>
</reference>
<gene>
    <name evidence="1" type="ORF">L1987_16040</name>
</gene>
<evidence type="ECO:0000313" key="1">
    <source>
        <dbReference type="EMBL" id="KAI3816347.1"/>
    </source>
</evidence>
<sequence length="124" mass="13824">MDEGDLALRNRDGNTALCLAAIAGNAGMAKIMVWKNRGLPKIRGRDNMLPLHLAAFYGNRDMVTYLYAQSGIMNDIEHWTNAKRDVILLKCIQAGILGSSPVWIPDKEIGEDREEVKALKRESL</sequence>
<reference evidence="2" key="1">
    <citation type="journal article" date="2022" name="Mol. Ecol. Resour.">
        <title>The genomes of chicory, endive, great burdock and yacon provide insights into Asteraceae palaeo-polyploidization history and plant inulin production.</title>
        <authorList>
            <person name="Fan W."/>
            <person name="Wang S."/>
            <person name="Wang H."/>
            <person name="Wang A."/>
            <person name="Jiang F."/>
            <person name="Liu H."/>
            <person name="Zhao H."/>
            <person name="Xu D."/>
            <person name="Zhang Y."/>
        </authorList>
    </citation>
    <scope>NUCLEOTIDE SEQUENCE [LARGE SCALE GENOMIC DNA]</scope>
    <source>
        <strain evidence="2">cv. Yunnan</strain>
    </source>
</reference>
<comment type="caution">
    <text evidence="1">The sequence shown here is derived from an EMBL/GenBank/DDBJ whole genome shotgun (WGS) entry which is preliminary data.</text>
</comment>
<organism evidence="1 2">
    <name type="scientific">Smallanthus sonchifolius</name>
    <dbReference type="NCBI Taxonomy" id="185202"/>
    <lineage>
        <taxon>Eukaryota</taxon>
        <taxon>Viridiplantae</taxon>
        <taxon>Streptophyta</taxon>
        <taxon>Embryophyta</taxon>
        <taxon>Tracheophyta</taxon>
        <taxon>Spermatophyta</taxon>
        <taxon>Magnoliopsida</taxon>
        <taxon>eudicotyledons</taxon>
        <taxon>Gunneridae</taxon>
        <taxon>Pentapetalae</taxon>
        <taxon>asterids</taxon>
        <taxon>campanulids</taxon>
        <taxon>Asterales</taxon>
        <taxon>Asteraceae</taxon>
        <taxon>Asteroideae</taxon>
        <taxon>Heliantheae alliance</taxon>
        <taxon>Millerieae</taxon>
        <taxon>Smallanthus</taxon>
    </lineage>
</organism>
<proteinExistence type="predicted"/>
<evidence type="ECO:0000313" key="2">
    <source>
        <dbReference type="Proteomes" id="UP001056120"/>
    </source>
</evidence>
<protein>
    <submittedName>
        <fullName evidence="1">Uncharacterized protein</fullName>
    </submittedName>
</protein>
<accession>A0ACB9J893</accession>
<keyword evidence="2" id="KW-1185">Reference proteome</keyword>
<name>A0ACB9J893_9ASTR</name>